<protein>
    <submittedName>
        <fullName evidence="3">Uncharacterized protein</fullName>
    </submittedName>
</protein>
<sequence length="640" mass="65697">MTSGTVASILVLFLSCSLYIPVSAQQQAQFNQVLNLNGDMAINSFTFPDNTKIEAFSQSQRQLIVNQNSNPVSASEVTGSTGQPFVALMQQSVTISTNGATDLVGAQIELPIDPNMLKQQAVNPDNTFVGMLSPDRQSWMIIEPMRSVNITDNTVRMIKRNNIDGEYMALGRQTVETNAALTPFGSGSAQSVVIAGSGLQEAEYVDGFRMSVKASQPLTMNVDVKNGIETGMLTALPGAMSINDFRYLATTSLAGVQPSLNRMVTVVQLPINAVRLQQMMQQMGVQPNGAVQITVAQRGVLQNPGGATGQLQGIGQAAPAPATLQRRARHLFRRQTAQAAAAAAQAPAAQAAAPAAGAAVPAAAAPPAVASVAAPSAQAPVASAAAAAPAAQSSAPAVAAPAAAPAANGQTPPPATNGQNPPPPTQPQLGNPVATQLLLQPTFTPIQANAIFDPLNGRVAVPVPQVDGEYILVMSAMGAAGQQPQAQGQGQGQLQGQGQQGQGQLQGQGQQGQGQLQGEGQQAPKPAGTEPLSSATAVSSASASLSPTSASASEPSKASEPASLPSTSLSPKPTNSTTPIANEPKKAAEKRQQGPSEGHPGLGSIIMTMEQVNKMVDAQLWGGYAPVTKMMSEYVKANTK</sequence>
<keyword evidence="2" id="KW-0732">Signal</keyword>
<proteinExistence type="predicted"/>
<evidence type="ECO:0000313" key="3">
    <source>
        <dbReference type="EMBL" id="ORY06008.1"/>
    </source>
</evidence>
<feature type="compositionally biased region" description="Low complexity" evidence="1">
    <location>
        <begin position="531"/>
        <end position="579"/>
    </location>
</feature>
<evidence type="ECO:0000256" key="1">
    <source>
        <dbReference type="SAM" id="MobiDB-lite"/>
    </source>
</evidence>
<name>A0A1Y1Z6U4_9PLEO</name>
<organism evidence="3 4">
    <name type="scientific">Clohesyomyces aquaticus</name>
    <dbReference type="NCBI Taxonomy" id="1231657"/>
    <lineage>
        <taxon>Eukaryota</taxon>
        <taxon>Fungi</taxon>
        <taxon>Dikarya</taxon>
        <taxon>Ascomycota</taxon>
        <taxon>Pezizomycotina</taxon>
        <taxon>Dothideomycetes</taxon>
        <taxon>Pleosporomycetidae</taxon>
        <taxon>Pleosporales</taxon>
        <taxon>Lindgomycetaceae</taxon>
        <taxon>Clohesyomyces</taxon>
    </lineage>
</organism>
<feature type="compositionally biased region" description="Gly residues" evidence="1">
    <location>
        <begin position="489"/>
        <end position="517"/>
    </location>
</feature>
<keyword evidence="4" id="KW-1185">Reference proteome</keyword>
<evidence type="ECO:0000313" key="4">
    <source>
        <dbReference type="Proteomes" id="UP000193144"/>
    </source>
</evidence>
<dbReference type="STRING" id="1231657.A0A1Y1Z6U4"/>
<gene>
    <name evidence="3" type="ORF">BCR34DRAFT_604326</name>
</gene>
<reference evidence="3 4" key="1">
    <citation type="submission" date="2016-07" db="EMBL/GenBank/DDBJ databases">
        <title>Pervasive Adenine N6-methylation of Active Genes in Fungi.</title>
        <authorList>
            <consortium name="DOE Joint Genome Institute"/>
            <person name="Mondo S.J."/>
            <person name="Dannebaum R.O."/>
            <person name="Kuo R.C."/>
            <person name="Labutti K."/>
            <person name="Haridas S."/>
            <person name="Kuo A."/>
            <person name="Salamov A."/>
            <person name="Ahrendt S.R."/>
            <person name="Lipzen A."/>
            <person name="Sullivan W."/>
            <person name="Andreopoulos W.B."/>
            <person name="Clum A."/>
            <person name="Lindquist E."/>
            <person name="Daum C."/>
            <person name="Ramamoorthy G.K."/>
            <person name="Gryganskyi A."/>
            <person name="Culley D."/>
            <person name="Magnuson J.K."/>
            <person name="James T.Y."/>
            <person name="O'Malley M.A."/>
            <person name="Stajich J.E."/>
            <person name="Spatafora J.W."/>
            <person name="Visel A."/>
            <person name="Grigoriev I.V."/>
        </authorList>
    </citation>
    <scope>NUCLEOTIDE SEQUENCE [LARGE SCALE GENOMIC DNA]</scope>
    <source>
        <strain evidence="3 4">CBS 115471</strain>
    </source>
</reference>
<dbReference type="Proteomes" id="UP000193144">
    <property type="component" value="Unassembled WGS sequence"/>
</dbReference>
<dbReference type="OrthoDB" id="6513042at2759"/>
<dbReference type="EMBL" id="MCFA01000120">
    <property type="protein sequence ID" value="ORY06008.1"/>
    <property type="molecule type" value="Genomic_DNA"/>
</dbReference>
<feature type="compositionally biased region" description="Basic and acidic residues" evidence="1">
    <location>
        <begin position="583"/>
        <end position="592"/>
    </location>
</feature>
<dbReference type="AlphaFoldDB" id="A0A1Y1Z6U4"/>
<feature type="chain" id="PRO_5012553476" evidence="2">
    <location>
        <begin position="25"/>
        <end position="640"/>
    </location>
</feature>
<feature type="region of interest" description="Disordered" evidence="1">
    <location>
        <begin position="401"/>
        <end position="431"/>
    </location>
</feature>
<accession>A0A1Y1Z6U4</accession>
<feature type="signal peptide" evidence="2">
    <location>
        <begin position="1"/>
        <end position="24"/>
    </location>
</feature>
<comment type="caution">
    <text evidence="3">The sequence shown here is derived from an EMBL/GenBank/DDBJ whole genome shotgun (WGS) entry which is preliminary data.</text>
</comment>
<evidence type="ECO:0000256" key="2">
    <source>
        <dbReference type="SAM" id="SignalP"/>
    </source>
</evidence>
<feature type="region of interest" description="Disordered" evidence="1">
    <location>
        <begin position="483"/>
        <end position="604"/>
    </location>
</feature>
<feature type="compositionally biased region" description="Pro residues" evidence="1">
    <location>
        <begin position="411"/>
        <end position="426"/>
    </location>
</feature>